<feature type="non-terminal residue" evidence="1">
    <location>
        <position position="1"/>
    </location>
</feature>
<sequence>IGAIQRRLDYSIQAPGPLPGGAQLPADCDARVHRREDGEWAGPREAAQLARAAHARLDRRAQSDLWGPLSAAWSKRRQFMKEWFGEHGGLGAGLRFRI</sequence>
<evidence type="ECO:0000313" key="2">
    <source>
        <dbReference type="Proteomes" id="UP000479710"/>
    </source>
</evidence>
<comment type="caution">
    <text evidence="1">The sequence shown here is derived from an EMBL/GenBank/DDBJ whole genome shotgun (WGS) entry which is preliminary data.</text>
</comment>
<organism evidence="1 2">
    <name type="scientific">Oryza meyeriana var. granulata</name>
    <dbReference type="NCBI Taxonomy" id="110450"/>
    <lineage>
        <taxon>Eukaryota</taxon>
        <taxon>Viridiplantae</taxon>
        <taxon>Streptophyta</taxon>
        <taxon>Embryophyta</taxon>
        <taxon>Tracheophyta</taxon>
        <taxon>Spermatophyta</taxon>
        <taxon>Magnoliopsida</taxon>
        <taxon>Liliopsida</taxon>
        <taxon>Poales</taxon>
        <taxon>Poaceae</taxon>
        <taxon>BOP clade</taxon>
        <taxon>Oryzoideae</taxon>
        <taxon>Oryzeae</taxon>
        <taxon>Oryzinae</taxon>
        <taxon>Oryza</taxon>
        <taxon>Oryza meyeriana</taxon>
    </lineage>
</organism>
<dbReference type="Proteomes" id="UP000479710">
    <property type="component" value="Unassembled WGS sequence"/>
</dbReference>
<gene>
    <name evidence="1" type="ORF">E2562_013357</name>
</gene>
<protein>
    <submittedName>
        <fullName evidence="1">Uncharacterized protein</fullName>
    </submittedName>
</protein>
<evidence type="ECO:0000313" key="1">
    <source>
        <dbReference type="EMBL" id="KAF0899122.1"/>
    </source>
</evidence>
<keyword evidence="2" id="KW-1185">Reference proteome</keyword>
<reference evidence="1 2" key="1">
    <citation type="submission" date="2019-11" db="EMBL/GenBank/DDBJ databases">
        <title>Whole genome sequence of Oryza granulata.</title>
        <authorList>
            <person name="Li W."/>
        </authorList>
    </citation>
    <scope>NUCLEOTIDE SEQUENCE [LARGE SCALE GENOMIC DNA]</scope>
    <source>
        <strain evidence="2">cv. Menghai</strain>
        <tissue evidence="1">Leaf</tissue>
    </source>
</reference>
<dbReference type="EMBL" id="SPHZ02000009">
    <property type="protein sequence ID" value="KAF0899122.1"/>
    <property type="molecule type" value="Genomic_DNA"/>
</dbReference>
<dbReference type="AlphaFoldDB" id="A0A6G1CG17"/>
<accession>A0A6G1CG17</accession>
<proteinExistence type="predicted"/>
<name>A0A6G1CG17_9ORYZ</name>